<dbReference type="PANTHER" id="PTHR43179">
    <property type="entry name" value="RHAMNOSYLTRANSFERASE WBBL"/>
    <property type="match status" value="1"/>
</dbReference>
<gene>
    <name evidence="6" type="ORF">UFOPK2938_00062</name>
</gene>
<sequence>MSSFSLSCVVLTMGTRPAELERAIDSALNQTGEPIDVLLIGNGTPIDSPRSNVRTMALPENVGIPAGRNVGIEHTESDAILFLDDDGWYCDNSVADHVRSRFALEPDLAVISFRILDPDTLATEQRHVPRLGKSDPLISSDVTAFLGGACAIRSSALENVGGFPGDFFYGHEESDLALRLMDAGWRIAYDSDCSIFHPAASPSRHADYLRLNARNRAWLVKRNLPLVLAVIHLAVWTLITMARLGLGSSFKQWAAGLSEGLRTDAGPRRPIEWKTVWVMTKLRRPPII</sequence>
<protein>
    <submittedName>
        <fullName evidence="6">Unannotated protein</fullName>
    </submittedName>
</protein>
<evidence type="ECO:0000259" key="5">
    <source>
        <dbReference type="Pfam" id="PF00535"/>
    </source>
</evidence>
<proteinExistence type="inferred from homology"/>
<feature type="transmembrane region" description="Helical" evidence="4">
    <location>
        <begin position="224"/>
        <end position="246"/>
    </location>
</feature>
<dbReference type="PANTHER" id="PTHR43179:SF12">
    <property type="entry name" value="GALACTOFURANOSYLTRANSFERASE GLFT2"/>
    <property type="match status" value="1"/>
</dbReference>
<keyword evidence="2" id="KW-0328">Glycosyltransferase</keyword>
<keyword evidence="4" id="KW-0472">Membrane</keyword>
<evidence type="ECO:0000256" key="4">
    <source>
        <dbReference type="SAM" id="Phobius"/>
    </source>
</evidence>
<organism evidence="6">
    <name type="scientific">freshwater metagenome</name>
    <dbReference type="NCBI Taxonomy" id="449393"/>
    <lineage>
        <taxon>unclassified sequences</taxon>
        <taxon>metagenomes</taxon>
        <taxon>ecological metagenomes</taxon>
    </lineage>
</organism>
<evidence type="ECO:0000256" key="2">
    <source>
        <dbReference type="ARBA" id="ARBA00022676"/>
    </source>
</evidence>
<dbReference type="GO" id="GO:0016757">
    <property type="term" value="F:glycosyltransferase activity"/>
    <property type="evidence" value="ECO:0007669"/>
    <property type="project" value="UniProtKB-KW"/>
</dbReference>
<keyword evidence="4" id="KW-1133">Transmembrane helix</keyword>
<evidence type="ECO:0000313" key="6">
    <source>
        <dbReference type="EMBL" id="CAB4769088.1"/>
    </source>
</evidence>
<evidence type="ECO:0000256" key="3">
    <source>
        <dbReference type="ARBA" id="ARBA00022679"/>
    </source>
</evidence>
<evidence type="ECO:0000256" key="1">
    <source>
        <dbReference type="ARBA" id="ARBA00006739"/>
    </source>
</evidence>
<feature type="domain" description="Glycosyltransferase 2-like" evidence="5">
    <location>
        <begin position="9"/>
        <end position="158"/>
    </location>
</feature>
<dbReference type="InterPro" id="IPR029044">
    <property type="entry name" value="Nucleotide-diphossugar_trans"/>
</dbReference>
<dbReference type="EMBL" id="CAEZZX010000006">
    <property type="protein sequence ID" value="CAB4769088.1"/>
    <property type="molecule type" value="Genomic_DNA"/>
</dbReference>
<name>A0A6J6VDY4_9ZZZZ</name>
<keyword evidence="4" id="KW-0812">Transmembrane</keyword>
<dbReference type="Gene3D" id="3.90.550.10">
    <property type="entry name" value="Spore Coat Polysaccharide Biosynthesis Protein SpsA, Chain A"/>
    <property type="match status" value="1"/>
</dbReference>
<dbReference type="Pfam" id="PF00535">
    <property type="entry name" value="Glycos_transf_2"/>
    <property type="match status" value="1"/>
</dbReference>
<dbReference type="SUPFAM" id="SSF53448">
    <property type="entry name" value="Nucleotide-diphospho-sugar transferases"/>
    <property type="match status" value="1"/>
</dbReference>
<accession>A0A6J6VDY4</accession>
<keyword evidence="3" id="KW-0808">Transferase</keyword>
<dbReference type="InterPro" id="IPR001173">
    <property type="entry name" value="Glyco_trans_2-like"/>
</dbReference>
<reference evidence="6" key="1">
    <citation type="submission" date="2020-05" db="EMBL/GenBank/DDBJ databases">
        <authorList>
            <person name="Chiriac C."/>
            <person name="Salcher M."/>
            <person name="Ghai R."/>
            <person name="Kavagutti S V."/>
        </authorList>
    </citation>
    <scope>NUCLEOTIDE SEQUENCE</scope>
</reference>
<dbReference type="AlphaFoldDB" id="A0A6J6VDY4"/>
<comment type="similarity">
    <text evidence="1">Belongs to the glycosyltransferase 2 family.</text>
</comment>